<gene>
    <name evidence="1" type="ORF">RFI_20587</name>
</gene>
<proteinExistence type="predicted"/>
<sequence length="201" mass="23821">MYILLETFELLSCYVQVTIFSYNVIERYLNVYDQYTLYRAIGKWLRCQQSKELSEVRTSQSWWHIRSQGGVIFGTCRNFFCVNGFCAAQKNLLNCGFLCFFLIIIQQAIFQLPDIPLIPKLNHENEEANNDGNDTEMIFLSLKKLDNAGYLHLRKEWRMLLLKQKTKLQLNEKKKRKYKYIKEKKVIVGFIYSSDGISCFF</sequence>
<comment type="caution">
    <text evidence="1">The sequence shown here is derived from an EMBL/GenBank/DDBJ whole genome shotgun (WGS) entry which is preliminary data.</text>
</comment>
<evidence type="ECO:0000313" key="2">
    <source>
        <dbReference type="Proteomes" id="UP000023152"/>
    </source>
</evidence>
<dbReference type="AlphaFoldDB" id="X6MSV3"/>
<name>X6MSV3_RETFI</name>
<protein>
    <submittedName>
        <fullName evidence="1">Uncharacterized protein</fullName>
    </submittedName>
</protein>
<evidence type="ECO:0000313" key="1">
    <source>
        <dbReference type="EMBL" id="ETO16751.1"/>
    </source>
</evidence>
<keyword evidence="2" id="KW-1185">Reference proteome</keyword>
<dbReference type="Proteomes" id="UP000023152">
    <property type="component" value="Unassembled WGS sequence"/>
</dbReference>
<dbReference type="EMBL" id="ASPP01017876">
    <property type="protein sequence ID" value="ETO16751.1"/>
    <property type="molecule type" value="Genomic_DNA"/>
</dbReference>
<organism evidence="1 2">
    <name type="scientific">Reticulomyxa filosa</name>
    <dbReference type="NCBI Taxonomy" id="46433"/>
    <lineage>
        <taxon>Eukaryota</taxon>
        <taxon>Sar</taxon>
        <taxon>Rhizaria</taxon>
        <taxon>Retaria</taxon>
        <taxon>Foraminifera</taxon>
        <taxon>Monothalamids</taxon>
        <taxon>Reticulomyxidae</taxon>
        <taxon>Reticulomyxa</taxon>
    </lineage>
</organism>
<reference evidence="1 2" key="1">
    <citation type="journal article" date="2013" name="Curr. Biol.">
        <title>The Genome of the Foraminiferan Reticulomyxa filosa.</title>
        <authorList>
            <person name="Glockner G."/>
            <person name="Hulsmann N."/>
            <person name="Schleicher M."/>
            <person name="Noegel A.A."/>
            <person name="Eichinger L."/>
            <person name="Gallinger C."/>
            <person name="Pawlowski J."/>
            <person name="Sierra R."/>
            <person name="Euteneuer U."/>
            <person name="Pillet L."/>
            <person name="Moustafa A."/>
            <person name="Platzer M."/>
            <person name="Groth M."/>
            <person name="Szafranski K."/>
            <person name="Schliwa M."/>
        </authorList>
    </citation>
    <scope>NUCLEOTIDE SEQUENCE [LARGE SCALE GENOMIC DNA]</scope>
</reference>
<accession>X6MSV3</accession>